<dbReference type="Pfam" id="PF13245">
    <property type="entry name" value="AAA_19"/>
    <property type="match status" value="1"/>
</dbReference>
<gene>
    <name evidence="6" type="ORF">CAEBREN_16190</name>
</gene>
<feature type="domain" description="DNA2/NAM7 helicase-like C-terminal" evidence="5">
    <location>
        <begin position="379"/>
        <end position="596"/>
    </location>
</feature>
<dbReference type="PANTHER" id="PTHR43788">
    <property type="entry name" value="DNA2/NAM7 HELICASE FAMILY MEMBER"/>
    <property type="match status" value="1"/>
</dbReference>
<dbReference type="AlphaFoldDB" id="G0P0M8"/>
<keyword evidence="4" id="KW-0067">ATP-binding</keyword>
<evidence type="ECO:0000313" key="7">
    <source>
        <dbReference type="Proteomes" id="UP000008068"/>
    </source>
</evidence>
<keyword evidence="2" id="KW-0378">Hydrolase</keyword>
<reference evidence="7" key="1">
    <citation type="submission" date="2011-07" db="EMBL/GenBank/DDBJ databases">
        <authorList>
            <consortium name="Caenorhabditis brenneri Sequencing and Analysis Consortium"/>
            <person name="Wilson R.K."/>
        </authorList>
    </citation>
    <scope>NUCLEOTIDE SEQUENCE [LARGE SCALE GENOMIC DNA]</scope>
    <source>
        <strain evidence="7">PB2801</strain>
    </source>
</reference>
<dbReference type="Pfam" id="PF13087">
    <property type="entry name" value="AAA_12"/>
    <property type="match status" value="1"/>
</dbReference>
<dbReference type="CDD" id="cd18808">
    <property type="entry name" value="SF1_C_Upf1"/>
    <property type="match status" value="1"/>
</dbReference>
<evidence type="ECO:0000256" key="1">
    <source>
        <dbReference type="ARBA" id="ARBA00022741"/>
    </source>
</evidence>
<keyword evidence="7" id="KW-1185">Reference proteome</keyword>
<dbReference type="HOGENOM" id="CLU_349922_0_0_1"/>
<evidence type="ECO:0000256" key="4">
    <source>
        <dbReference type="ARBA" id="ARBA00022840"/>
    </source>
</evidence>
<dbReference type="InParanoid" id="G0P0M8"/>
<dbReference type="Gene3D" id="3.40.50.300">
    <property type="entry name" value="P-loop containing nucleotide triphosphate hydrolases"/>
    <property type="match status" value="2"/>
</dbReference>
<dbReference type="InterPro" id="IPR050534">
    <property type="entry name" value="Coronavir_polyprotein_1ab"/>
</dbReference>
<name>G0P0M8_CAEBE</name>
<dbReference type="EMBL" id="GL380002">
    <property type="protein sequence ID" value="EGT41803.1"/>
    <property type="molecule type" value="Genomic_DNA"/>
</dbReference>
<dbReference type="InterPro" id="IPR027417">
    <property type="entry name" value="P-loop_NTPase"/>
</dbReference>
<accession>G0P0M8</accession>
<proteinExistence type="predicted"/>
<dbReference type="GO" id="GO:0043139">
    <property type="term" value="F:5'-3' DNA helicase activity"/>
    <property type="evidence" value="ECO:0007669"/>
    <property type="project" value="TreeGrafter"/>
</dbReference>
<dbReference type="GO" id="GO:0016787">
    <property type="term" value="F:hydrolase activity"/>
    <property type="evidence" value="ECO:0007669"/>
    <property type="project" value="UniProtKB-KW"/>
</dbReference>
<dbReference type="OMA" id="CHADIIR"/>
<keyword evidence="1" id="KW-0547">Nucleotide-binding</keyword>
<organism evidence="7">
    <name type="scientific">Caenorhabditis brenneri</name>
    <name type="common">Nematode worm</name>
    <dbReference type="NCBI Taxonomy" id="135651"/>
    <lineage>
        <taxon>Eukaryota</taxon>
        <taxon>Metazoa</taxon>
        <taxon>Ecdysozoa</taxon>
        <taxon>Nematoda</taxon>
        <taxon>Chromadorea</taxon>
        <taxon>Rhabditida</taxon>
        <taxon>Rhabditina</taxon>
        <taxon>Rhabditomorpha</taxon>
        <taxon>Rhabditoidea</taxon>
        <taxon>Rhabditidae</taxon>
        <taxon>Peloderinae</taxon>
        <taxon>Caenorhabditis</taxon>
    </lineage>
</organism>
<dbReference type="OrthoDB" id="5805783at2759"/>
<dbReference type="InterPro" id="IPR041679">
    <property type="entry name" value="DNA2/NAM7-like_C"/>
</dbReference>
<dbReference type="PANTHER" id="PTHR43788:SF8">
    <property type="entry name" value="DNA-BINDING PROTEIN SMUBP-2"/>
    <property type="match status" value="1"/>
</dbReference>
<dbReference type="GO" id="GO:0005524">
    <property type="term" value="F:ATP binding"/>
    <property type="evidence" value="ECO:0007669"/>
    <property type="project" value="UniProtKB-KW"/>
</dbReference>
<dbReference type="eggNOG" id="KOG1803">
    <property type="taxonomic scope" value="Eukaryota"/>
</dbReference>
<sequence>MPDANIYHAFFLVKLPQPVNGHYIIRAACFKKESDFRRQLKLRVVVKDTENITECDYKYGQLLKFSTIDEKLEDYSIIVINEAATPLFERNMLLLDSIRYQIKDFIVSAAQLSTSGIYMNPVLGEMRDPMLTIWPGTMQLAEFQVVMQDENEFTYEIRDIGDMEIIDLVNSNMMEEGMVFKDRPTHYMYLSDTQYTSLKMALNENRKLVCIQGAPGTGKTLVLAHLIAILLFNKKKAIVLTPTPESLKKIWHTSEKVMNEMGFPYSSDTIVDIEKFDNTFKKVNENEGIHKQIERGEDVMSRANFVFAQFGSAFIKKAMRFKSFVPSLIIIDNGNYVSESQPVPACFQGIRMVIAGDPSQLSPIDYYEIKPDPAHQKLSIMDRIINDKKRFSYIQLDKLYRCHADIIRWSNLTFFGRLIENKFDVTNTLDRTIFNRRNTLPTLNRGPYAETVLIDTSAVTDKEERVLTYERLSEALLPDKRTYENIGEKDIALLHYKHLRDFGIAASQIAILTCYQGQVDLLRAGMETYIENGETDPTCRETTIATVDSVQGLEFDCVIFSMVRSNPKLDMGIVAEPHRMNVLMTRAKRHLFFIGNGFLIAHQEEKTKIKHLLTIFRNHRFHPNHVKYILTDSEYETTNNVESYFEDFADWTNDESMKTDI</sequence>
<keyword evidence="3" id="KW-0347">Helicase</keyword>
<evidence type="ECO:0000313" key="6">
    <source>
        <dbReference type="EMBL" id="EGT41803.1"/>
    </source>
</evidence>
<dbReference type="STRING" id="135651.G0P0M8"/>
<dbReference type="InterPro" id="IPR047187">
    <property type="entry name" value="SF1_C_Upf1"/>
</dbReference>
<evidence type="ECO:0000256" key="3">
    <source>
        <dbReference type="ARBA" id="ARBA00022806"/>
    </source>
</evidence>
<evidence type="ECO:0000259" key="5">
    <source>
        <dbReference type="Pfam" id="PF13087"/>
    </source>
</evidence>
<dbReference type="Proteomes" id="UP000008068">
    <property type="component" value="Unassembled WGS sequence"/>
</dbReference>
<protein>
    <recommendedName>
        <fullName evidence="5">DNA2/NAM7 helicase-like C-terminal domain-containing protein</fullName>
    </recommendedName>
</protein>
<dbReference type="SUPFAM" id="SSF52540">
    <property type="entry name" value="P-loop containing nucleoside triphosphate hydrolases"/>
    <property type="match status" value="1"/>
</dbReference>
<evidence type="ECO:0000256" key="2">
    <source>
        <dbReference type="ARBA" id="ARBA00022801"/>
    </source>
</evidence>